<dbReference type="SUPFAM" id="SSF50978">
    <property type="entry name" value="WD40 repeat-like"/>
    <property type="match status" value="1"/>
</dbReference>
<evidence type="ECO:0000259" key="5">
    <source>
        <dbReference type="Pfam" id="PF23411"/>
    </source>
</evidence>
<dbReference type="SMART" id="SM00320">
    <property type="entry name" value="WD40"/>
    <property type="match status" value="2"/>
</dbReference>
<dbReference type="GO" id="GO:0005770">
    <property type="term" value="C:late endosome"/>
    <property type="evidence" value="ECO:0007669"/>
    <property type="project" value="TreeGrafter"/>
</dbReference>
<evidence type="ECO:0000256" key="2">
    <source>
        <dbReference type="ARBA" id="ARBA00022927"/>
    </source>
</evidence>
<protein>
    <submittedName>
        <fullName evidence="6">Vacuolar protein sorting-associated protein 41-like protein</fullName>
    </submittedName>
</protein>
<dbReference type="InterPro" id="IPR045111">
    <property type="entry name" value="Vps41/Vps8"/>
</dbReference>
<feature type="region of interest" description="Disordered" evidence="4">
    <location>
        <begin position="1138"/>
        <end position="1159"/>
    </location>
</feature>
<organism evidence="6 7">
    <name type="scientific">Smittium culicis</name>
    <dbReference type="NCBI Taxonomy" id="133412"/>
    <lineage>
        <taxon>Eukaryota</taxon>
        <taxon>Fungi</taxon>
        <taxon>Fungi incertae sedis</taxon>
        <taxon>Zoopagomycota</taxon>
        <taxon>Kickxellomycotina</taxon>
        <taxon>Harpellomycetes</taxon>
        <taxon>Harpellales</taxon>
        <taxon>Legeriomycetaceae</taxon>
        <taxon>Smittium</taxon>
    </lineage>
</organism>
<evidence type="ECO:0000256" key="4">
    <source>
        <dbReference type="SAM" id="MobiDB-lite"/>
    </source>
</evidence>
<dbReference type="InterPro" id="IPR057780">
    <property type="entry name" value="Beta-prop_Vps41"/>
</dbReference>
<gene>
    <name evidence="6" type="ORF">AYI70_g8216</name>
</gene>
<dbReference type="InterPro" id="IPR015943">
    <property type="entry name" value="WD40/YVTN_repeat-like_dom_sf"/>
</dbReference>
<evidence type="ECO:0000256" key="3">
    <source>
        <dbReference type="PROSITE-ProRule" id="PRU01006"/>
    </source>
</evidence>
<dbReference type="PANTHER" id="PTHR12616">
    <property type="entry name" value="VACUOLAR PROTEIN SORTING VPS41"/>
    <property type="match status" value="1"/>
</dbReference>
<comment type="caution">
    <text evidence="6">The sequence shown here is derived from an EMBL/GenBank/DDBJ whole genome shotgun (WGS) entry which is preliminary data.</text>
</comment>
<dbReference type="STRING" id="133412.A0A1R1XH31"/>
<dbReference type="GO" id="GO:0034058">
    <property type="term" value="P:endosomal vesicle fusion"/>
    <property type="evidence" value="ECO:0007669"/>
    <property type="project" value="TreeGrafter"/>
</dbReference>
<accession>A0A1R1XH31</accession>
<dbReference type="PROSITE" id="PS50236">
    <property type="entry name" value="CHCR"/>
    <property type="match status" value="1"/>
</dbReference>
<dbReference type="InterPro" id="IPR001680">
    <property type="entry name" value="WD40_rpt"/>
</dbReference>
<proteinExistence type="predicted"/>
<dbReference type="SMART" id="SM00299">
    <property type="entry name" value="CLH"/>
    <property type="match status" value="1"/>
</dbReference>
<dbReference type="GO" id="GO:0016236">
    <property type="term" value="P:macroautophagy"/>
    <property type="evidence" value="ECO:0007669"/>
    <property type="project" value="TreeGrafter"/>
</dbReference>
<keyword evidence="1" id="KW-0813">Transport</keyword>
<dbReference type="OrthoDB" id="244107at2759"/>
<dbReference type="InterPro" id="IPR011990">
    <property type="entry name" value="TPR-like_helical_dom_sf"/>
</dbReference>
<dbReference type="AlphaFoldDB" id="A0A1R1XH31"/>
<dbReference type="GO" id="GO:0030897">
    <property type="term" value="C:HOPS complex"/>
    <property type="evidence" value="ECO:0007669"/>
    <property type="project" value="TreeGrafter"/>
</dbReference>
<feature type="repeat" description="CHCR" evidence="3">
    <location>
        <begin position="673"/>
        <end position="817"/>
    </location>
</feature>
<dbReference type="GO" id="GO:0006623">
    <property type="term" value="P:protein targeting to vacuole"/>
    <property type="evidence" value="ECO:0007669"/>
    <property type="project" value="InterPro"/>
</dbReference>
<dbReference type="PANTHER" id="PTHR12616:SF1">
    <property type="entry name" value="VACUOLAR PROTEIN SORTING-ASSOCIATED PROTEIN 41 HOMOLOG"/>
    <property type="match status" value="1"/>
</dbReference>
<dbReference type="Proteomes" id="UP000187283">
    <property type="component" value="Unassembled WGS sequence"/>
</dbReference>
<evidence type="ECO:0000313" key="7">
    <source>
        <dbReference type="Proteomes" id="UP000187283"/>
    </source>
</evidence>
<dbReference type="InterPro" id="IPR000547">
    <property type="entry name" value="Clathrin_H-chain/VPS_repeat"/>
</dbReference>
<dbReference type="InterPro" id="IPR036322">
    <property type="entry name" value="WD40_repeat_dom_sf"/>
</dbReference>
<dbReference type="Pfam" id="PF23556">
    <property type="entry name" value="TPR_Vps41"/>
    <property type="match status" value="1"/>
</dbReference>
<dbReference type="Gene3D" id="2.130.10.10">
    <property type="entry name" value="YVTN repeat-like/Quinoprotein amine dehydrogenase"/>
    <property type="match status" value="1"/>
</dbReference>
<dbReference type="Gene3D" id="1.25.40.10">
    <property type="entry name" value="Tetratricopeptide repeat domain"/>
    <property type="match status" value="1"/>
</dbReference>
<name>A0A1R1XH31_9FUNG</name>
<keyword evidence="7" id="KW-1185">Reference proteome</keyword>
<dbReference type="Pfam" id="PF23411">
    <property type="entry name" value="Beta-prop_Vps41"/>
    <property type="match status" value="1"/>
</dbReference>
<dbReference type="GO" id="GO:0009267">
    <property type="term" value="P:cellular response to starvation"/>
    <property type="evidence" value="ECO:0007669"/>
    <property type="project" value="TreeGrafter"/>
</dbReference>
<reference evidence="6 7" key="1">
    <citation type="submission" date="2017-01" db="EMBL/GenBank/DDBJ databases">
        <authorList>
            <person name="Mah S.A."/>
            <person name="Swanson W.J."/>
            <person name="Moy G.W."/>
            <person name="Vacquier V.D."/>
        </authorList>
    </citation>
    <scope>NUCLEOTIDE SEQUENCE [LARGE SCALE GENOMIC DNA]</scope>
    <source>
        <strain evidence="6 7">GSMNP</strain>
    </source>
</reference>
<feature type="domain" description="Vps41 beta-propeller" evidence="5">
    <location>
        <begin position="38"/>
        <end position="399"/>
    </location>
</feature>
<keyword evidence="2" id="KW-0653">Protein transport</keyword>
<sequence length="1172" mass="132440">MDNTEESAYESDQYELAASSIEESFEESEDTYVPFFSYKKIKGVLEGIFEKDSLSVAISTEKFLVFGTHWGHIHVVDLKGNISKSWHTHRAAVTSLACTKSNDFLISGGDDGKVVLHDFFSESRKVVADHQRPVKAVGIDPNYTSTEGKIVSGGLLEQLIVHEERKWPLGKRDLILDEGNGAIHTISWKNNLLAAANEKNVIIYDMVEMVPLTSIDRISLNLRSDLYPCRLFWESKYSLIISWGQHIQNVEIVDLNLINQSSANPDSKAKLYARVVSIIQSDSAVVGISKFDSDFMLLVYPCQIELDSEIVSSDNNYPKIDSPSKISDTHSTNDISLEVYPPELRVINKNHEEESNDILELTGYKKYKASDYNVLTFTETDDPDLSCWFIVSPKQIVEVKRKTFQQRLEWLNERKLYSQAFDEINDALIAQTGRFAGTNVIFSNKIMLDIGQGYADSLISSNDYEGASNVVFFTLNRIRTHIDDGNYDQIKLDQLWEFWAYKLASKGHLLSIADYIPTDLIGINEAIYELILSQLLDKNVTEFCKTIERWPTSIYSISSVEMAVLDKLDKLNRDSSESNKNSIYSLRLSLAKLLDRSGNIGKAIEHYLMVGYEGIIDRIENENLIYFVRDKVLLIMQHDELSAQITKDNNSNNIIFKDTEARELGSGNQLSGVSLLVNNVTAIPPTVVVPQLVENPYYIYVYLHALRNSDRHLCDQFADIQVELYAEYNPSELLGFLRSSTLYSLGKANQICESRGLVPETIYLLGRMGDFRRALMMILYELKDVDYAIRFAKEQNDKDLWDDLVNISSQSDSQSAINNENHVSNSLSSDLVSDGESDLPELPKEVVTMLRLALLSNADTKFVNPVMLLRSIPPSQQIPGIDKAVYSILDKYQLRIDLMKACNSVLNEYNEKLFNKSRKTLTKGVLLDTTSKCYVCNLELFPEESLSQTSLSPVEPSSSVKLVFGCSHAYHVECLISAQVLEKVKLKSLVSSGAKNERSGYVNSVDKTDYTVEDRNANVGNSKYRPGYNKNFTDFERKNRMSFMNSIMYGNYFTRAKLDRRMFINQYSVPSCLVCMNNVVKGISGTIGSREIGAFGYLDGHRGIEPGLNMMRGISSRVYENKKKWNIPPEFARKNSDAFNAADPINGKNRVNSEKESTENVDALPKIEALVL</sequence>
<dbReference type="EMBL" id="LSSN01003270">
    <property type="protein sequence ID" value="OMJ13918.1"/>
    <property type="molecule type" value="Genomic_DNA"/>
</dbReference>
<evidence type="ECO:0000313" key="6">
    <source>
        <dbReference type="EMBL" id="OMJ13918.1"/>
    </source>
</evidence>
<evidence type="ECO:0000256" key="1">
    <source>
        <dbReference type="ARBA" id="ARBA00022448"/>
    </source>
</evidence>